<dbReference type="Proteomes" id="UP000634004">
    <property type="component" value="Unassembled WGS sequence"/>
</dbReference>
<reference evidence="2" key="1">
    <citation type="journal article" date="2014" name="Int. J. Syst. Evol. Microbiol.">
        <title>Complete genome sequence of Corynebacterium casei LMG S-19264T (=DSM 44701T), isolated from a smear-ripened cheese.</title>
        <authorList>
            <consortium name="US DOE Joint Genome Institute (JGI-PGF)"/>
            <person name="Walter F."/>
            <person name="Albersmeier A."/>
            <person name="Kalinowski J."/>
            <person name="Ruckert C."/>
        </authorList>
    </citation>
    <scope>NUCLEOTIDE SEQUENCE</scope>
    <source>
        <strain evidence="2">KCTC 32513</strain>
    </source>
</reference>
<evidence type="ECO:0000313" key="2">
    <source>
        <dbReference type="EMBL" id="GHA86448.1"/>
    </source>
</evidence>
<reference evidence="2" key="2">
    <citation type="submission" date="2020-09" db="EMBL/GenBank/DDBJ databases">
        <authorList>
            <person name="Sun Q."/>
            <person name="Kim S."/>
        </authorList>
    </citation>
    <scope>NUCLEOTIDE SEQUENCE</scope>
    <source>
        <strain evidence="2">KCTC 32513</strain>
    </source>
</reference>
<organism evidence="2 3">
    <name type="scientific">Algimonas arctica</name>
    <dbReference type="NCBI Taxonomy" id="1479486"/>
    <lineage>
        <taxon>Bacteria</taxon>
        <taxon>Pseudomonadati</taxon>
        <taxon>Pseudomonadota</taxon>
        <taxon>Alphaproteobacteria</taxon>
        <taxon>Maricaulales</taxon>
        <taxon>Robiginitomaculaceae</taxon>
        <taxon>Algimonas</taxon>
    </lineage>
</organism>
<gene>
    <name evidence="2" type="ORF">GCM10009069_07070</name>
</gene>
<evidence type="ECO:0000259" key="1">
    <source>
        <dbReference type="PROSITE" id="PS51186"/>
    </source>
</evidence>
<evidence type="ECO:0000313" key="3">
    <source>
        <dbReference type="Proteomes" id="UP000634004"/>
    </source>
</evidence>
<dbReference type="GO" id="GO:0016747">
    <property type="term" value="F:acyltransferase activity, transferring groups other than amino-acyl groups"/>
    <property type="evidence" value="ECO:0007669"/>
    <property type="project" value="InterPro"/>
</dbReference>
<dbReference type="PANTHER" id="PTHR42791">
    <property type="entry name" value="GNAT FAMILY ACETYLTRANSFERASE"/>
    <property type="match status" value="1"/>
</dbReference>
<dbReference type="InterPro" id="IPR052523">
    <property type="entry name" value="Trichothecene_AcTrans"/>
</dbReference>
<sequence>MPFGLTDLSDDITVADRHDAPLIAHITAQAFANDPFNQWVFGNVRGMNAAFLSMARHIYAPHGICHHIDGKAATMWMPAGGNASLPLRAMPTLAVNIVRRSGVAALRRALLTDAAMHAQKPTHPYLYLFTIGVVPSAQGRGIGHRLLAPMLRAADRAGLPTYLENSNPANHAFYAGHGFETQQIFHVRQDAPPLETMMRVGTSIGAYL</sequence>
<dbReference type="RefSeq" id="WP_189495469.1">
    <property type="nucleotide sequence ID" value="NZ_BMZH01000002.1"/>
</dbReference>
<dbReference type="EMBL" id="BMZH01000002">
    <property type="protein sequence ID" value="GHA86448.1"/>
    <property type="molecule type" value="Genomic_DNA"/>
</dbReference>
<dbReference type="InterPro" id="IPR016181">
    <property type="entry name" value="Acyl_CoA_acyltransferase"/>
</dbReference>
<protein>
    <recommendedName>
        <fullName evidence="1">N-acetyltransferase domain-containing protein</fullName>
    </recommendedName>
</protein>
<dbReference type="AlphaFoldDB" id="A0A8J3CN12"/>
<dbReference type="Pfam" id="PF00583">
    <property type="entry name" value="Acetyltransf_1"/>
    <property type="match status" value="1"/>
</dbReference>
<accession>A0A8J3CN12</accession>
<dbReference type="CDD" id="cd04301">
    <property type="entry name" value="NAT_SF"/>
    <property type="match status" value="1"/>
</dbReference>
<dbReference type="Gene3D" id="3.40.630.30">
    <property type="match status" value="1"/>
</dbReference>
<dbReference type="InterPro" id="IPR000182">
    <property type="entry name" value="GNAT_dom"/>
</dbReference>
<proteinExistence type="predicted"/>
<dbReference type="PROSITE" id="PS51186">
    <property type="entry name" value="GNAT"/>
    <property type="match status" value="1"/>
</dbReference>
<name>A0A8J3CN12_9PROT</name>
<dbReference type="PANTHER" id="PTHR42791:SF1">
    <property type="entry name" value="N-ACETYLTRANSFERASE DOMAIN-CONTAINING PROTEIN"/>
    <property type="match status" value="1"/>
</dbReference>
<comment type="caution">
    <text evidence="2">The sequence shown here is derived from an EMBL/GenBank/DDBJ whole genome shotgun (WGS) entry which is preliminary data.</text>
</comment>
<dbReference type="SUPFAM" id="SSF55729">
    <property type="entry name" value="Acyl-CoA N-acyltransferases (Nat)"/>
    <property type="match status" value="1"/>
</dbReference>
<feature type="domain" description="N-acetyltransferase" evidence="1">
    <location>
        <begin position="120"/>
        <end position="199"/>
    </location>
</feature>
<keyword evidence="3" id="KW-1185">Reference proteome</keyword>